<keyword evidence="3" id="KW-0132">Cell division</keyword>
<keyword evidence="9" id="KW-1185">Reference proteome</keyword>
<evidence type="ECO:0000256" key="6">
    <source>
        <dbReference type="ARBA" id="ARBA00023306"/>
    </source>
</evidence>
<organism evidence="8 9">
    <name type="scientific">Cardiocondyla obscurior</name>
    <dbReference type="NCBI Taxonomy" id="286306"/>
    <lineage>
        <taxon>Eukaryota</taxon>
        <taxon>Metazoa</taxon>
        <taxon>Ecdysozoa</taxon>
        <taxon>Arthropoda</taxon>
        <taxon>Hexapoda</taxon>
        <taxon>Insecta</taxon>
        <taxon>Pterygota</taxon>
        <taxon>Neoptera</taxon>
        <taxon>Endopterygota</taxon>
        <taxon>Hymenoptera</taxon>
        <taxon>Apocrita</taxon>
        <taxon>Aculeata</taxon>
        <taxon>Formicoidea</taxon>
        <taxon>Formicidae</taxon>
        <taxon>Myrmicinae</taxon>
        <taxon>Cardiocondyla</taxon>
    </lineage>
</organism>
<dbReference type="GO" id="GO:0051721">
    <property type="term" value="F:protein phosphatase 2A binding"/>
    <property type="evidence" value="ECO:0007669"/>
    <property type="project" value="TreeGrafter"/>
</dbReference>
<name>A0AAW2F919_9HYME</name>
<dbReference type="Pfam" id="PF12796">
    <property type="entry name" value="Ank_2"/>
    <property type="match status" value="1"/>
</dbReference>
<dbReference type="InterPro" id="IPR056237">
    <property type="entry name" value="ANKLE2_3rd"/>
</dbReference>
<dbReference type="SUPFAM" id="SSF48403">
    <property type="entry name" value="Ankyrin repeat"/>
    <property type="match status" value="1"/>
</dbReference>
<dbReference type="EMBL" id="JADYXP020000013">
    <property type="protein sequence ID" value="KAL0111368.1"/>
    <property type="molecule type" value="Genomic_DNA"/>
</dbReference>
<dbReference type="Gene3D" id="1.25.40.20">
    <property type="entry name" value="Ankyrin repeat-containing domain"/>
    <property type="match status" value="1"/>
</dbReference>
<evidence type="ECO:0000259" key="7">
    <source>
        <dbReference type="Pfam" id="PF24567"/>
    </source>
</evidence>
<keyword evidence="4" id="KW-0256">Endoplasmic reticulum</keyword>
<evidence type="ECO:0000313" key="9">
    <source>
        <dbReference type="Proteomes" id="UP001430953"/>
    </source>
</evidence>
<dbReference type="Proteomes" id="UP001430953">
    <property type="component" value="Unassembled WGS sequence"/>
</dbReference>
<dbReference type="AlphaFoldDB" id="A0AAW2F919"/>
<dbReference type="FunFam" id="1.25.40.20:FF:000072">
    <property type="entry name" value="Ankyrin repeat and LEM domain containing 2"/>
    <property type="match status" value="1"/>
</dbReference>
<dbReference type="GO" id="GO:0005783">
    <property type="term" value="C:endoplasmic reticulum"/>
    <property type="evidence" value="ECO:0007669"/>
    <property type="project" value="UniProtKB-SubCell"/>
</dbReference>
<comment type="subcellular location">
    <subcellularLocation>
        <location evidence="1">Endoplasmic reticulum</location>
    </subcellularLocation>
</comment>
<proteinExistence type="inferred from homology"/>
<dbReference type="InterPro" id="IPR002110">
    <property type="entry name" value="Ankyrin_rpt"/>
</dbReference>
<dbReference type="PANTHER" id="PTHR12349">
    <property type="entry name" value="ANKYRIN REPEAT AND LEM DOMAIN-CONTAINING PROTEIN 2"/>
    <property type="match status" value="1"/>
</dbReference>
<keyword evidence="6" id="KW-0131">Cell cycle</keyword>
<protein>
    <recommendedName>
        <fullName evidence="7">ANKLE2 third alpha/beta domain-containing protein</fullName>
    </recommendedName>
</protein>
<evidence type="ECO:0000256" key="1">
    <source>
        <dbReference type="ARBA" id="ARBA00004240"/>
    </source>
</evidence>
<evidence type="ECO:0000256" key="3">
    <source>
        <dbReference type="ARBA" id="ARBA00022618"/>
    </source>
</evidence>
<reference evidence="8 9" key="1">
    <citation type="submission" date="2023-03" db="EMBL/GenBank/DDBJ databases">
        <title>High recombination rates correlate with genetic variation in Cardiocondyla obscurior ants.</title>
        <authorList>
            <person name="Errbii M."/>
        </authorList>
    </citation>
    <scope>NUCLEOTIDE SEQUENCE [LARGE SCALE GENOMIC DNA]</scope>
    <source>
        <strain evidence="8">Alpha-2009</strain>
        <tissue evidence="8">Whole body</tissue>
    </source>
</reference>
<dbReference type="PANTHER" id="PTHR12349:SF4">
    <property type="entry name" value="ANKYRIN REPEAT AND LEM DOMAIN-CONTAINING PROTEIN 2"/>
    <property type="match status" value="1"/>
</dbReference>
<gene>
    <name evidence="8" type="ORF">PUN28_012929</name>
</gene>
<evidence type="ECO:0000256" key="4">
    <source>
        <dbReference type="ARBA" id="ARBA00022824"/>
    </source>
</evidence>
<comment type="caution">
    <text evidence="8">The sequence shown here is derived from an EMBL/GenBank/DDBJ whole genome shotgun (WGS) entry which is preliminary data.</text>
</comment>
<dbReference type="SMART" id="SM00248">
    <property type="entry name" value="ANK"/>
    <property type="match status" value="2"/>
</dbReference>
<feature type="domain" description="ANKLE2 third alpha/beta" evidence="7">
    <location>
        <begin position="265"/>
        <end position="376"/>
    </location>
</feature>
<sequence>MSDKRSNLPIETLYHAVYIPLEYRDLPNEDEPLHVYTEIQNALEVIKTYKKGRLKSFKNYSDAVAFVKFGSKQLFCNHSTTTTTQEQSSNFKAPSAQELTTLKRLIQSGDLEAVKKMVWENPRYLIGNGDTPALLQMGSRYNALHIAAKMGMPEMCEFILNTVGDPKFIQWHNGEDECKSYLNPAQIMQDLYLNTPDKGLNETPLHFAVKFGFKDVVRVLVSYSQCIKNLPNKYDQLPIDIICSRKHQENEALKCEIRKLLEDQFYVPVLRTEGNTCQPIIGEPFSPTSPLNLNRDPISPRVEVRAFAGPMTKTQAIEFRKKWKTPPRVIPKRGQGDAFGIMGSPNLILRLQDTEKGLERVGRDLANEYQVSWKEYWPFLKDFVDFRTDEGLMKLEKYLEQRFKDNEELLFYLTTLINSVITDVYESADCEEESVNCQQMPKEMDTSNEMQYLSDGLNMCSLTTEIDNDEEDTDSIKFFTPPSTSEFPNNFDDDMQIAEEGLITFIEKSSPTKVDYAVYNALPPAISADTYPCIYRWRHDMKLVKKRDPYKFNMKPLRRKLFTNN</sequence>
<dbReference type="GO" id="GO:0031468">
    <property type="term" value="P:nuclear membrane reassembly"/>
    <property type="evidence" value="ECO:0007669"/>
    <property type="project" value="UniProtKB-ARBA"/>
</dbReference>
<dbReference type="InterPro" id="IPR036770">
    <property type="entry name" value="Ankyrin_rpt-contain_sf"/>
</dbReference>
<keyword evidence="5" id="KW-0040">ANK repeat</keyword>
<evidence type="ECO:0000256" key="2">
    <source>
        <dbReference type="ARBA" id="ARBA00007597"/>
    </source>
</evidence>
<evidence type="ECO:0000256" key="5">
    <source>
        <dbReference type="ARBA" id="ARBA00023043"/>
    </source>
</evidence>
<comment type="similarity">
    <text evidence="2">Belongs to the ANKLE2 family.</text>
</comment>
<evidence type="ECO:0000313" key="8">
    <source>
        <dbReference type="EMBL" id="KAL0111368.1"/>
    </source>
</evidence>
<dbReference type="GO" id="GO:0051301">
    <property type="term" value="P:cell division"/>
    <property type="evidence" value="ECO:0007669"/>
    <property type="project" value="UniProtKB-KW"/>
</dbReference>
<dbReference type="GO" id="GO:0007399">
    <property type="term" value="P:nervous system development"/>
    <property type="evidence" value="ECO:0007669"/>
    <property type="project" value="UniProtKB-ARBA"/>
</dbReference>
<dbReference type="Pfam" id="PF24567">
    <property type="entry name" value="ANKLE2_3rd"/>
    <property type="match status" value="1"/>
</dbReference>
<accession>A0AAW2F919</accession>